<feature type="compositionally biased region" description="Basic and acidic residues" evidence="1">
    <location>
        <begin position="34"/>
        <end position="46"/>
    </location>
</feature>
<evidence type="ECO:0000256" key="1">
    <source>
        <dbReference type="SAM" id="MobiDB-lite"/>
    </source>
</evidence>
<accession>A0A9P7TTK8</accession>
<dbReference type="Proteomes" id="UP000732380">
    <property type="component" value="Unassembled WGS sequence"/>
</dbReference>
<keyword evidence="3" id="KW-1185">Reference proteome</keyword>
<feature type="region of interest" description="Disordered" evidence="1">
    <location>
        <begin position="83"/>
        <end position="107"/>
    </location>
</feature>
<dbReference type="EMBL" id="SRQM01000042">
    <property type="protein sequence ID" value="KAG6121204.1"/>
    <property type="molecule type" value="Genomic_DNA"/>
</dbReference>
<organism evidence="2 3">
    <name type="scientific">Claviceps humidiphila</name>
    <dbReference type="NCBI Taxonomy" id="1294629"/>
    <lineage>
        <taxon>Eukaryota</taxon>
        <taxon>Fungi</taxon>
        <taxon>Dikarya</taxon>
        <taxon>Ascomycota</taxon>
        <taxon>Pezizomycotina</taxon>
        <taxon>Sordariomycetes</taxon>
        <taxon>Hypocreomycetidae</taxon>
        <taxon>Hypocreales</taxon>
        <taxon>Clavicipitaceae</taxon>
        <taxon>Claviceps</taxon>
    </lineage>
</organism>
<feature type="region of interest" description="Disordered" evidence="1">
    <location>
        <begin position="34"/>
        <end position="53"/>
    </location>
</feature>
<protein>
    <submittedName>
        <fullName evidence="2">Uncharacterized protein</fullName>
    </submittedName>
</protein>
<evidence type="ECO:0000313" key="3">
    <source>
        <dbReference type="Proteomes" id="UP000732380"/>
    </source>
</evidence>
<reference evidence="2 3" key="1">
    <citation type="journal article" date="2020" name="bioRxiv">
        <title>Whole genome comparisons of ergot fungi reveals the divergence and evolution of species within the genus Claviceps are the result of varying mechanisms driving genome evolution and host range expansion.</title>
        <authorList>
            <person name="Wyka S.A."/>
            <person name="Mondo S.J."/>
            <person name="Liu M."/>
            <person name="Dettman J."/>
            <person name="Nalam V."/>
            <person name="Broders K.D."/>
        </authorList>
    </citation>
    <scope>NUCLEOTIDE SEQUENCE [LARGE SCALE GENOMIC DNA]</scope>
    <source>
        <strain evidence="2 3">LM576</strain>
    </source>
</reference>
<sequence length="136" mass="15364">MGLVRSGLSWRAGLRQRGRKEWLGHSERIQIADDVEASRKKSEGMRRRQRRGRVEWPVAQRDADGMPIDAWLKAWLKARGTNEAQGRSNDAFRPAATCKGAGRSGNEALAVDAKSGRERQKRRLRWAFILGVADVK</sequence>
<evidence type="ECO:0000313" key="2">
    <source>
        <dbReference type="EMBL" id="KAG6121204.1"/>
    </source>
</evidence>
<comment type="caution">
    <text evidence="2">The sequence shown here is derived from an EMBL/GenBank/DDBJ whole genome shotgun (WGS) entry which is preliminary data.</text>
</comment>
<proteinExistence type="predicted"/>
<name>A0A9P7TTK8_9HYPO</name>
<gene>
    <name evidence="2" type="ORF">E4U13_005264</name>
</gene>
<dbReference type="AlphaFoldDB" id="A0A9P7TTK8"/>